<sequence length="124" mass="12807">MEAGQGVLKQSAVGLLSSIGESIGQGKDPLKAGLKIILDMLGDWLIQLGAALLFASAALLAAAPLTFGITLAPGAMHQIAGGLMIVAGGAVKGYAYASICKFCERLSRIHYSVPVIVVFCFPYI</sequence>
<reference evidence="2" key="1">
    <citation type="submission" date="2020-09" db="EMBL/GenBank/DDBJ databases">
        <authorList>
            <person name="Kim M.K."/>
        </authorList>
    </citation>
    <scope>NUCLEOTIDE SEQUENCE</scope>
    <source>
        <strain evidence="2">BT704</strain>
    </source>
</reference>
<keyword evidence="1" id="KW-1133">Transmembrane helix</keyword>
<keyword evidence="3" id="KW-1185">Reference proteome</keyword>
<evidence type="ECO:0000313" key="2">
    <source>
        <dbReference type="EMBL" id="MBD2757692.1"/>
    </source>
</evidence>
<proteinExistence type="predicted"/>
<dbReference type="RefSeq" id="WP_191043316.1">
    <property type="nucleotide sequence ID" value="NZ_JACXAA010000028.1"/>
</dbReference>
<feature type="transmembrane region" description="Helical" evidence="1">
    <location>
        <begin position="44"/>
        <end position="67"/>
    </location>
</feature>
<keyword evidence="1" id="KW-0812">Transmembrane</keyword>
<gene>
    <name evidence="2" type="ORF">IC230_32780</name>
</gene>
<accession>A0A927B9P1</accession>
<protein>
    <submittedName>
        <fullName evidence="2">Uncharacterized protein</fullName>
    </submittedName>
</protein>
<comment type="caution">
    <text evidence="2">The sequence shown here is derived from an EMBL/GenBank/DDBJ whole genome shotgun (WGS) entry which is preliminary data.</text>
</comment>
<dbReference type="EMBL" id="JACXAA010000028">
    <property type="protein sequence ID" value="MBD2757692.1"/>
    <property type="molecule type" value="Genomic_DNA"/>
</dbReference>
<organism evidence="2 3">
    <name type="scientific">Spirosoma validum</name>
    <dbReference type="NCBI Taxonomy" id="2771355"/>
    <lineage>
        <taxon>Bacteria</taxon>
        <taxon>Pseudomonadati</taxon>
        <taxon>Bacteroidota</taxon>
        <taxon>Cytophagia</taxon>
        <taxon>Cytophagales</taxon>
        <taxon>Cytophagaceae</taxon>
        <taxon>Spirosoma</taxon>
    </lineage>
</organism>
<dbReference type="Proteomes" id="UP000653797">
    <property type="component" value="Unassembled WGS sequence"/>
</dbReference>
<evidence type="ECO:0000256" key="1">
    <source>
        <dbReference type="SAM" id="Phobius"/>
    </source>
</evidence>
<keyword evidence="1" id="KW-0472">Membrane</keyword>
<name>A0A927B9P1_9BACT</name>
<dbReference type="AlphaFoldDB" id="A0A927B9P1"/>
<evidence type="ECO:0000313" key="3">
    <source>
        <dbReference type="Proteomes" id="UP000653797"/>
    </source>
</evidence>
<feature type="transmembrane region" description="Helical" evidence="1">
    <location>
        <begin position="79"/>
        <end position="97"/>
    </location>
</feature>